<dbReference type="InterPro" id="IPR005001">
    <property type="entry name" value="Hfq"/>
</dbReference>
<evidence type="ECO:0000256" key="1">
    <source>
        <dbReference type="ARBA" id="ARBA00022884"/>
    </source>
</evidence>
<dbReference type="AlphaFoldDB" id="A0A7W9W8C4"/>
<dbReference type="EMBL" id="JACHGW010000004">
    <property type="protein sequence ID" value="MBB6052623.1"/>
    <property type="molecule type" value="Genomic_DNA"/>
</dbReference>
<dbReference type="InterPro" id="IPR047575">
    <property type="entry name" value="Sm"/>
</dbReference>
<dbReference type="GO" id="GO:0045974">
    <property type="term" value="P:regulation of translation, ncRNA-mediated"/>
    <property type="evidence" value="ECO:0007669"/>
    <property type="project" value="TreeGrafter"/>
</dbReference>
<dbReference type="RefSeq" id="WP_184202000.1">
    <property type="nucleotide sequence ID" value="NZ_JACHGW010000004.1"/>
</dbReference>
<evidence type="ECO:0000313" key="7">
    <source>
        <dbReference type="Proteomes" id="UP000520814"/>
    </source>
</evidence>
<comment type="caution">
    <text evidence="6">The sequence shown here is derived from an EMBL/GenBank/DDBJ whole genome shotgun (WGS) entry which is preliminary data.</text>
</comment>
<comment type="function">
    <text evidence="3">RNA chaperone that binds small regulatory RNA (sRNAs) and mRNAs to facilitate mRNA translational regulation in response to envelope stress, environmental stress and changes in metabolite concentrations. Also binds with high specificity to tRNAs.</text>
</comment>
<reference evidence="6 7" key="1">
    <citation type="submission" date="2020-08" db="EMBL/GenBank/DDBJ databases">
        <title>Genomic Encyclopedia of Type Strains, Phase IV (KMG-IV): sequencing the most valuable type-strain genomes for metagenomic binning, comparative biology and taxonomic classification.</title>
        <authorList>
            <person name="Goeker M."/>
        </authorList>
    </citation>
    <scope>NUCLEOTIDE SEQUENCE [LARGE SCALE GENOMIC DNA]</scope>
    <source>
        <strain evidence="6 7">DSM 23562</strain>
    </source>
</reference>
<dbReference type="PROSITE" id="PS52002">
    <property type="entry name" value="SM"/>
    <property type="match status" value="1"/>
</dbReference>
<keyword evidence="2 3" id="KW-0346">Stress response</keyword>
<dbReference type="GO" id="GO:0043487">
    <property type="term" value="P:regulation of RNA stability"/>
    <property type="evidence" value="ECO:0007669"/>
    <property type="project" value="TreeGrafter"/>
</dbReference>
<evidence type="ECO:0000256" key="4">
    <source>
        <dbReference type="SAM" id="MobiDB-lite"/>
    </source>
</evidence>
<dbReference type="GO" id="GO:0005829">
    <property type="term" value="C:cytosol"/>
    <property type="evidence" value="ECO:0007669"/>
    <property type="project" value="TreeGrafter"/>
</dbReference>
<dbReference type="GO" id="GO:0003723">
    <property type="term" value="F:RNA binding"/>
    <property type="evidence" value="ECO:0007669"/>
    <property type="project" value="UniProtKB-UniRule"/>
</dbReference>
<comment type="subunit">
    <text evidence="3">Homohexamer.</text>
</comment>
<sequence>MNKTQALQDLFLNQVRKENIAVTIYLMNSVQLRGHVRGFDAFTILLESPGRPTQLVYKSSVTSIVPMRPVRLHPEGTPNTEGEPSSVEETAE</sequence>
<proteinExistence type="inferred from homology"/>
<feature type="region of interest" description="Disordered" evidence="4">
    <location>
        <begin position="68"/>
        <end position="92"/>
    </location>
</feature>
<dbReference type="NCBIfam" id="TIGR02383">
    <property type="entry name" value="Hfq"/>
    <property type="match status" value="1"/>
</dbReference>
<feature type="domain" description="Sm" evidence="5">
    <location>
        <begin position="9"/>
        <end position="70"/>
    </location>
</feature>
<dbReference type="InterPro" id="IPR010920">
    <property type="entry name" value="LSM_dom_sf"/>
</dbReference>
<dbReference type="CDD" id="cd01716">
    <property type="entry name" value="Hfq"/>
    <property type="match status" value="1"/>
</dbReference>
<gene>
    <name evidence="3" type="primary">hfq</name>
    <name evidence="6" type="ORF">HNQ39_004444</name>
</gene>
<dbReference type="Pfam" id="PF17209">
    <property type="entry name" value="Hfq"/>
    <property type="match status" value="1"/>
</dbReference>
<dbReference type="GO" id="GO:0006355">
    <property type="term" value="P:regulation of DNA-templated transcription"/>
    <property type="evidence" value="ECO:0007669"/>
    <property type="project" value="InterPro"/>
</dbReference>
<dbReference type="PANTHER" id="PTHR34772">
    <property type="entry name" value="RNA-BINDING PROTEIN HFQ"/>
    <property type="match status" value="1"/>
</dbReference>
<dbReference type="HAMAP" id="MF_00436">
    <property type="entry name" value="Hfq"/>
    <property type="match status" value="1"/>
</dbReference>
<accession>A0A7W9W8C4</accession>
<name>A0A7W9W8C4_ARMRO</name>
<evidence type="ECO:0000256" key="2">
    <source>
        <dbReference type="ARBA" id="ARBA00023016"/>
    </source>
</evidence>
<dbReference type="PANTHER" id="PTHR34772:SF1">
    <property type="entry name" value="RNA-BINDING PROTEIN HFQ"/>
    <property type="match status" value="1"/>
</dbReference>
<keyword evidence="7" id="KW-1185">Reference proteome</keyword>
<protein>
    <recommendedName>
        <fullName evidence="3">RNA-binding protein Hfq</fullName>
    </recommendedName>
</protein>
<keyword evidence="1 3" id="KW-0694">RNA-binding</keyword>
<evidence type="ECO:0000259" key="5">
    <source>
        <dbReference type="PROSITE" id="PS52002"/>
    </source>
</evidence>
<dbReference type="NCBIfam" id="NF001602">
    <property type="entry name" value="PRK00395.1"/>
    <property type="match status" value="1"/>
</dbReference>
<evidence type="ECO:0000256" key="3">
    <source>
        <dbReference type="HAMAP-Rule" id="MF_00436"/>
    </source>
</evidence>
<evidence type="ECO:0000313" key="6">
    <source>
        <dbReference type="EMBL" id="MBB6052623.1"/>
    </source>
</evidence>
<organism evidence="6 7">
    <name type="scientific">Armatimonas rosea</name>
    <dbReference type="NCBI Taxonomy" id="685828"/>
    <lineage>
        <taxon>Bacteria</taxon>
        <taxon>Bacillati</taxon>
        <taxon>Armatimonadota</taxon>
        <taxon>Armatimonadia</taxon>
        <taxon>Armatimonadales</taxon>
        <taxon>Armatimonadaceae</taxon>
        <taxon>Armatimonas</taxon>
    </lineage>
</organism>
<dbReference type="SUPFAM" id="SSF50182">
    <property type="entry name" value="Sm-like ribonucleoproteins"/>
    <property type="match status" value="1"/>
</dbReference>
<comment type="similarity">
    <text evidence="3">Belongs to the Hfq family.</text>
</comment>
<dbReference type="Gene3D" id="2.30.30.100">
    <property type="match status" value="1"/>
</dbReference>
<dbReference type="Proteomes" id="UP000520814">
    <property type="component" value="Unassembled WGS sequence"/>
</dbReference>